<dbReference type="Pfam" id="PF02801">
    <property type="entry name" value="Ketoacyl-synt_C"/>
    <property type="match status" value="1"/>
</dbReference>
<dbReference type="SUPFAM" id="SSF47336">
    <property type="entry name" value="ACP-like"/>
    <property type="match status" value="1"/>
</dbReference>
<dbReference type="InterPro" id="IPR036736">
    <property type="entry name" value="ACP-like_sf"/>
</dbReference>
<feature type="compositionally biased region" description="Pro residues" evidence="9">
    <location>
        <begin position="2469"/>
        <end position="2478"/>
    </location>
</feature>
<dbReference type="SUPFAM" id="SSF53901">
    <property type="entry name" value="Thiolase-like"/>
    <property type="match status" value="1"/>
</dbReference>
<keyword evidence="6" id="KW-0511">Multifunctional enzyme</keyword>
<dbReference type="GO" id="GO:0044550">
    <property type="term" value="P:secondary metabolite biosynthetic process"/>
    <property type="evidence" value="ECO:0007669"/>
    <property type="project" value="UniProtKB-ARBA"/>
</dbReference>
<dbReference type="SUPFAM" id="SSF52151">
    <property type="entry name" value="FabD/lysophospholipase-like"/>
    <property type="match status" value="1"/>
</dbReference>
<dbReference type="InterPro" id="IPR020806">
    <property type="entry name" value="PKS_PP-bd"/>
</dbReference>
<proteinExistence type="predicted"/>
<feature type="domain" description="Carrier" evidence="10">
    <location>
        <begin position="1589"/>
        <end position="1663"/>
    </location>
</feature>
<dbReference type="GO" id="GO:0031177">
    <property type="term" value="F:phosphopantetheine binding"/>
    <property type="evidence" value="ECO:0007669"/>
    <property type="project" value="InterPro"/>
</dbReference>
<dbReference type="CDD" id="cd00833">
    <property type="entry name" value="PKS"/>
    <property type="match status" value="1"/>
</dbReference>
<evidence type="ECO:0000256" key="4">
    <source>
        <dbReference type="ARBA" id="ARBA00022679"/>
    </source>
</evidence>
<dbReference type="GO" id="GO:0016746">
    <property type="term" value="F:acyltransferase activity"/>
    <property type="evidence" value="ECO:0007669"/>
    <property type="project" value="UniProtKB-KW"/>
</dbReference>
<dbReference type="Gene3D" id="3.40.47.10">
    <property type="match status" value="1"/>
</dbReference>
<dbReference type="Pfam" id="PF08242">
    <property type="entry name" value="Methyltransf_12"/>
    <property type="match status" value="1"/>
</dbReference>
<evidence type="ECO:0000256" key="2">
    <source>
        <dbReference type="ARBA" id="ARBA00022450"/>
    </source>
</evidence>
<name>A0A0F8X013_9EURO</name>
<evidence type="ECO:0000313" key="14">
    <source>
        <dbReference type="Proteomes" id="UP000034291"/>
    </source>
</evidence>
<organism evidence="13 14">
    <name type="scientific">Aspergillus rambellii</name>
    <dbReference type="NCBI Taxonomy" id="308745"/>
    <lineage>
        <taxon>Eukaryota</taxon>
        <taxon>Fungi</taxon>
        <taxon>Dikarya</taxon>
        <taxon>Ascomycota</taxon>
        <taxon>Pezizomycotina</taxon>
        <taxon>Eurotiomycetes</taxon>
        <taxon>Eurotiomycetidae</taxon>
        <taxon>Eurotiales</taxon>
        <taxon>Aspergillaceae</taxon>
        <taxon>Aspergillus</taxon>
        <taxon>Aspergillus subgen. Nidulantes</taxon>
    </lineage>
</organism>
<feature type="region of interest" description="C-terminal hotdog fold" evidence="8">
    <location>
        <begin position="1415"/>
        <end position="1562"/>
    </location>
</feature>
<dbReference type="InterPro" id="IPR001227">
    <property type="entry name" value="Ac_transferase_dom_sf"/>
</dbReference>
<keyword evidence="14" id="KW-1185">Reference proteome</keyword>
<comment type="pathway">
    <text evidence="1">Secondary metabolite biosynthesis.</text>
</comment>
<dbReference type="Gene3D" id="3.30.70.3290">
    <property type="match status" value="1"/>
</dbReference>
<dbReference type="SUPFAM" id="SSF51735">
    <property type="entry name" value="NAD(P)-binding Rossmann-fold domains"/>
    <property type="match status" value="1"/>
</dbReference>
<evidence type="ECO:0000256" key="6">
    <source>
        <dbReference type="ARBA" id="ARBA00023268"/>
    </source>
</evidence>
<dbReference type="SUPFAM" id="SSF55048">
    <property type="entry name" value="Probable ACP-binding domain of malonyl-CoA ACP transacylase"/>
    <property type="match status" value="1"/>
</dbReference>
<dbReference type="Gene3D" id="1.10.1200.10">
    <property type="entry name" value="ACP-like"/>
    <property type="match status" value="1"/>
</dbReference>
<dbReference type="SMART" id="SM00823">
    <property type="entry name" value="PKS_PP"/>
    <property type="match status" value="1"/>
</dbReference>
<evidence type="ECO:0000256" key="8">
    <source>
        <dbReference type="PROSITE-ProRule" id="PRU01363"/>
    </source>
</evidence>
<dbReference type="InterPro" id="IPR032088">
    <property type="entry name" value="SAT"/>
</dbReference>
<evidence type="ECO:0000256" key="5">
    <source>
        <dbReference type="ARBA" id="ARBA00022857"/>
    </source>
</evidence>
<dbReference type="InterPro" id="IPR042104">
    <property type="entry name" value="PKS_dehydratase_sf"/>
</dbReference>
<dbReference type="InterPro" id="IPR016039">
    <property type="entry name" value="Thiolase-like"/>
</dbReference>
<evidence type="ECO:0000259" key="10">
    <source>
        <dbReference type="PROSITE" id="PS50075"/>
    </source>
</evidence>
<dbReference type="InterPro" id="IPR014030">
    <property type="entry name" value="Ketoacyl_synth_N"/>
</dbReference>
<dbReference type="InterPro" id="IPR013120">
    <property type="entry name" value="FAR_NAD-bd"/>
</dbReference>
<dbReference type="CDD" id="cd02440">
    <property type="entry name" value="AdoMet_MTases"/>
    <property type="match status" value="1"/>
</dbReference>
<dbReference type="InterPro" id="IPR020841">
    <property type="entry name" value="PKS_Beta-ketoAc_synthase_dom"/>
</dbReference>
<evidence type="ECO:0000256" key="1">
    <source>
        <dbReference type="ARBA" id="ARBA00005179"/>
    </source>
</evidence>
<gene>
    <name evidence="13" type="ORF">ARAM_004821</name>
</gene>
<keyword evidence="3" id="KW-0597">Phosphoprotein</keyword>
<feature type="region of interest" description="Disordered" evidence="9">
    <location>
        <begin position="1571"/>
        <end position="1590"/>
    </location>
</feature>
<dbReference type="PANTHER" id="PTHR45681">
    <property type="entry name" value="POLYKETIDE SYNTHASE 44-RELATED"/>
    <property type="match status" value="1"/>
</dbReference>
<dbReference type="PROSITE" id="PS51257">
    <property type="entry name" value="PROKAR_LIPOPROTEIN"/>
    <property type="match status" value="1"/>
</dbReference>
<evidence type="ECO:0000259" key="11">
    <source>
        <dbReference type="PROSITE" id="PS52004"/>
    </source>
</evidence>
<dbReference type="EMBL" id="JZBS01001361">
    <property type="protein sequence ID" value="KKK23055.1"/>
    <property type="molecule type" value="Genomic_DNA"/>
</dbReference>
<dbReference type="Pfam" id="PF00550">
    <property type="entry name" value="PP-binding"/>
    <property type="match status" value="1"/>
</dbReference>
<keyword evidence="7" id="KW-0012">Acyltransferase</keyword>
<dbReference type="SUPFAM" id="SSF53335">
    <property type="entry name" value="S-adenosyl-L-methionine-dependent methyltransferases"/>
    <property type="match status" value="1"/>
</dbReference>
<dbReference type="Pfam" id="PF00109">
    <property type="entry name" value="ketoacyl-synt"/>
    <property type="match status" value="1"/>
</dbReference>
<dbReference type="InterPro" id="IPR041068">
    <property type="entry name" value="HTH_51"/>
</dbReference>
<evidence type="ECO:0000256" key="7">
    <source>
        <dbReference type="ARBA" id="ARBA00023315"/>
    </source>
</evidence>
<dbReference type="STRING" id="308745.A0A0F8X013"/>
<keyword evidence="2" id="KW-0596">Phosphopantetheine</keyword>
<dbReference type="PROSITE" id="PS52004">
    <property type="entry name" value="KS3_2"/>
    <property type="match status" value="1"/>
</dbReference>
<dbReference type="Gene3D" id="3.40.366.10">
    <property type="entry name" value="Malonyl-Coenzyme A Acyl Carrier Protein, domain 2"/>
    <property type="match status" value="2"/>
</dbReference>
<feature type="region of interest" description="Disordered" evidence="9">
    <location>
        <begin position="424"/>
        <end position="443"/>
    </location>
</feature>
<dbReference type="OrthoDB" id="329835at2759"/>
<protein>
    <submittedName>
        <fullName evidence="13">Uncharacterized protein</fullName>
    </submittedName>
</protein>
<evidence type="ECO:0000256" key="3">
    <source>
        <dbReference type="ARBA" id="ARBA00022553"/>
    </source>
</evidence>
<dbReference type="InterPro" id="IPR036291">
    <property type="entry name" value="NAD(P)-bd_dom_sf"/>
</dbReference>
<dbReference type="InterPro" id="IPR013217">
    <property type="entry name" value="Methyltransf_12"/>
</dbReference>
<dbReference type="InterPro" id="IPR014043">
    <property type="entry name" value="Acyl_transferase_dom"/>
</dbReference>
<dbReference type="Pfam" id="PF18558">
    <property type="entry name" value="HTH_51"/>
    <property type="match status" value="1"/>
</dbReference>
<feature type="region of interest" description="N-terminal hotdog fold" evidence="8">
    <location>
        <begin position="1256"/>
        <end position="1387"/>
    </location>
</feature>
<feature type="active site" description="Proton donor; for dehydratase activity" evidence="8">
    <location>
        <position position="1471"/>
    </location>
</feature>
<reference evidence="13 14" key="1">
    <citation type="submission" date="2015-02" db="EMBL/GenBank/DDBJ databases">
        <title>Draft Genome Sequences of Two Closely-Related Aflatoxigenic Aspergillus Species Obtained from the Cote d'Ivoire.</title>
        <authorList>
            <person name="Moore G.G."/>
            <person name="Beltz S.B."/>
            <person name="Mack B.M."/>
        </authorList>
    </citation>
    <scope>NUCLEOTIDE SEQUENCE [LARGE SCALE GENOMIC DNA]</scope>
    <source>
        <strain evidence="13 14">SRRC1468</strain>
    </source>
</reference>
<feature type="active site" description="Proton acceptor; for dehydratase activity" evidence="8">
    <location>
        <position position="1289"/>
    </location>
</feature>
<comment type="caution">
    <text evidence="13">The sequence shown here is derived from an EMBL/GenBank/DDBJ whole genome shotgun (WGS) entry which is preliminary data.</text>
</comment>
<sequence>MAIARQLHPPAGGNAVLLFGCQWLSFDADDFRQLRTTVLDNPEYHWMLDVLAELPRYYRLASTEHLPSLQCISGEQKLRDLERWFRCDDLSTAKFPLAYIQLAPLLMMTHFTQYGQYLRFTHPQYVEDGTITTDESPVVEIVGFCIGFLSAAVASAADTRDQLQALEAVAMRLSMLLGAIGDMKEFEEGYTSLATMWKTPELEGRLPELLHAHPGSYITVRYDENRVTVMTRRQSVASLQHALQSAGFSANRVDFNGRYHWPGHQDTLPALFSLCDAHCELQLPDAKSLVRPLRENTTGEPVRCGPPLHQLVLRAVLAQPCVWLKTFSSVHQAYLTNPESIVIEFGPERCVPPTFLPQLPQGVVHFADLDLSQTLSRDHELSGRPPAETDIAVVGMACRVAGADDLNEFWQLLCKGESQHREMPRERHADYETPWRPDASKKPDPQQRLILQVAYQALEQGGYFTHPLPTSKNIGCYIASCTVDYEHNVNCYPASAYAATGLLRSFLAGKLSHYFGWRGPSLCIDTACSGSAVALHHACRAIMNGDCTAALVGGANAITSPLAYDNLAGASFLSPTGACKPFDANADGYCRGEGFAAIYIKKLSDAIADGDPVLATIAGTAVEQNDNCTPIVVPDAPSLAGLFEKVTRCARLYPRDITVVEAHGTGTQAGDPAEYRGVREVLGGPRRPGKLALGSVKGLVGHTEGVSGMIALCKVVLMIQEGQIPPQPGFHSLNQHIKVSPDDHIDIATTLKSWDSGFRAALINNYGACGSNASIVLTQGPKSIVEVTGGVHDNDVPLPFRFCASEKARLQEYAVKFREFLAHQTETKGVSLANLAFHVARQSNPSLNCQGVFCAKSLTQLDSTLAALGDGDEKPLVRVQKTVRPVILCFGGQVGRCVGIDRSLYDAFPLFRSHLDACDSLLTAMGEKSIYPGIFSATPVSDTVQLQTQLFSLQYACARSWIDSGLNVTAVVGHSFGELTALCISGVLSLPDALTVILRRAVLIRDSWGQDPGAMLAVEGDKAGLKQHMEGSSASIACFNGPRSFTIAGPTRAVDTLQETLESDPNVRVKRLSITNAFHCSLVDTILPALYQVTDGLKLNTPRITLERATAMAENGIPPSTVIGDHLRQPVHFEDAVRRLATQHGPSIWLEAGSNSTIASMVRRALDSSGSEHAFHSLNMSTGSSLQSLTDATIGLWKDRISCMFWAHHPLQSREYTPLVLPPYQFEKSRHWLENKPLPITASSMNDKSESPEDEPRFSFVGYQDSLQRRAKFLIHTNHPWYIESVSGHCAAKTAPIAPASLLLDYAVEALRSLPDNKGRIPSMHDVGSEAPLRLNPNREVWLELTAEPDSKYTWSLKFQSQDRQPGPGCSLLLHCTGRVTMHDPSDGKLKAEFTRYSRLVSHSRCKELLSDPDVDDILQGQNVYRTFSEIVEYSQPYRGVQKLVGKGNESAGRVIKRYSGQTWADAFLCDSFSQIGGFWVNCMTDRPDDEIYIASGIEQWMRSPRYANLDTPRPDTWEVFAKHQRADGWYTSDVFVFGADGDLAEVFLGLRYSRVAKNLFIRLLGGSVPKREEGPKEEKRPQENSSSADLVERVKAVVAEFCALDPDEIQNDSHLANAGVDSLMAMELARELEEAFHRTLSVEELLEAETFADLVRCVQAAVGVVVPENGSLYSIDSATVISSTSSDRKPSSPTESLTSVSDTADLSLPFEVRVEAFRGTKAFTDRFLEENQCSGRLHEFTPLQVKLCVVLTLEAFETLGSNIRSAQVGECLRRIPFGSQHQSLVDYLYNRLEEACLISLDGMTAVRSEISAPTESSTSILSQIESEYPEYAGASKLAFYTGSQLASVLRGEQDGLHLIFGTPEGQQLVSWMYGEEPHNVAGYKLMAEYIRRVVEKVVSSAAGGCGPLKILEMGAGTGGGTKWFLPLLAALPVPVEYTFSDISPAFLAQARRKFKDYPFIRYCVHDIEKPPAAELQRTQHIIIASNAVHATSNLQESTRNMRQALRADGVLMMLEMTQPVFAIDLVFGLFRGWWVFNDGRRHAITSEKRWEEDLHAAGYGHVDWSDGESKEVSIQRVIFATAQGEQGERLPSPVLKHIERMQVVEKYAQEAIQGFTAPGMSLHEHSTESDKTCVLVTGASGSLGSHVVAHLATLSTVDTVVCLNRISGEDPLRRQQKSFAEKGLSLSAAEEAKLVVLEVNSQCTELGLAPDQYKFLQTSVTHIIHNAWPMNGVMPLSSFEPQFRVLRNLLDLARDAAEMRARPLRFVFVSSIGTVGGGGALEKRTQIEQVMANGYNEAKFVCERMVQETLQRYPERFQATVTRPGQIAGSAQTGYWNTPEHFPAMVKSSQTLGVFPTLQGEMGWTPVDVAAHVLSELLLAESEPEEIYHIDNPVGQNWSTVVGIIAEELNATTVPFKEWIQRVRQEESNRGENPARVMANCYLYMEIRRKPVPASSPTQYGVVQRPLTPNPRPPPHPLQNSQPPTSLQPPHSIPRYRSHPNLGASYHAAATPAIPRAETSIPASSEKPSFYEDTRHFLGGLIHHPSESTKHYSILRHSPGVIFYRGPTTSVTVSIFADTRIPADRSLWLQPKGWTGKTGMRAKAVLHLHDDWINIPPPLALRAHQVEPATERAWQRDISKFRKKAAARIRDTHRLRETVVARIPADAGDGYFQLVLCHGQKKVLCRSPVFRLFSTSKDPSSVRGASLASMPLEVGALVLGSYARTAAQTVLAPVTTAAQSAVAPYKPGWLKQTAATTVASTAYSCSGLADRIARDTADPNIPDTAQPSLENGPQPPFPIEFTARPTHALDASRIALKIPSDVEAKFHGVFFVGWARCASDHPWQAVIFSMRTWDAAHTTGPVSLSQTTRKVAALRFLDDPVPTPLPATINIRVLGFLRPDIAPPTPRTERELVSARQTAAEAAVLAEQCDMECARGILEHPLWGPDSTSSPKGWMERTKEGYENVRTRGWKMAERVGVRSGLEHESGGGFYIVRD</sequence>
<dbReference type="InterPro" id="IPR014031">
    <property type="entry name" value="Ketoacyl_synth_C"/>
</dbReference>
<dbReference type="PROSITE" id="PS52019">
    <property type="entry name" value="PKS_MFAS_DH"/>
    <property type="match status" value="1"/>
</dbReference>
<dbReference type="Gene3D" id="3.40.50.150">
    <property type="entry name" value="Vaccinia Virus protein VP39"/>
    <property type="match status" value="1"/>
</dbReference>
<dbReference type="Pfam" id="PF00698">
    <property type="entry name" value="Acyl_transf_1"/>
    <property type="match status" value="1"/>
</dbReference>
<dbReference type="InterPro" id="IPR029063">
    <property type="entry name" value="SAM-dependent_MTases_sf"/>
</dbReference>
<dbReference type="InterPro" id="IPR049900">
    <property type="entry name" value="PKS_mFAS_DH"/>
</dbReference>
<evidence type="ECO:0000313" key="13">
    <source>
        <dbReference type="EMBL" id="KKK23055.1"/>
    </source>
</evidence>
<dbReference type="Gene3D" id="3.10.129.110">
    <property type="entry name" value="Polyketide synthase dehydratase"/>
    <property type="match status" value="1"/>
</dbReference>
<dbReference type="Pfam" id="PF07993">
    <property type="entry name" value="NAD_binding_4"/>
    <property type="match status" value="1"/>
</dbReference>
<keyword evidence="5" id="KW-0521">NADP</keyword>
<dbReference type="InterPro" id="IPR016036">
    <property type="entry name" value="Malonyl_transacylase_ACP-bd"/>
</dbReference>
<feature type="domain" description="PKS/mFAS DH" evidence="12">
    <location>
        <begin position="1256"/>
        <end position="1562"/>
    </location>
</feature>
<dbReference type="SMART" id="SM00825">
    <property type="entry name" value="PKS_KS"/>
    <property type="match status" value="1"/>
</dbReference>
<evidence type="ECO:0000256" key="9">
    <source>
        <dbReference type="SAM" id="MobiDB-lite"/>
    </source>
</evidence>
<dbReference type="PROSITE" id="PS50075">
    <property type="entry name" value="CARRIER"/>
    <property type="match status" value="1"/>
</dbReference>
<dbReference type="PANTHER" id="PTHR45681:SF6">
    <property type="entry name" value="POLYKETIDE SYNTHASE 37"/>
    <property type="match status" value="1"/>
</dbReference>
<dbReference type="SMART" id="SM00827">
    <property type="entry name" value="PKS_AT"/>
    <property type="match status" value="1"/>
</dbReference>
<dbReference type="InterPro" id="IPR050444">
    <property type="entry name" value="Polyketide_Synthase"/>
</dbReference>
<feature type="domain" description="Ketosynthase family 3 (KS3)" evidence="11">
    <location>
        <begin position="388"/>
        <end position="779"/>
    </location>
</feature>
<evidence type="ECO:0000259" key="12">
    <source>
        <dbReference type="PROSITE" id="PS52019"/>
    </source>
</evidence>
<dbReference type="InterPro" id="IPR009081">
    <property type="entry name" value="PP-bd_ACP"/>
</dbReference>
<keyword evidence="4" id="KW-0808">Transferase</keyword>
<dbReference type="Gene3D" id="3.40.50.720">
    <property type="entry name" value="NAD(P)-binding Rossmann-like Domain"/>
    <property type="match status" value="1"/>
</dbReference>
<dbReference type="Proteomes" id="UP000034291">
    <property type="component" value="Unassembled WGS sequence"/>
</dbReference>
<accession>A0A0F8X013</accession>
<dbReference type="Pfam" id="PF16073">
    <property type="entry name" value="SAT"/>
    <property type="match status" value="1"/>
</dbReference>
<feature type="region of interest" description="Disordered" evidence="9">
    <location>
        <begin position="2454"/>
        <end position="2503"/>
    </location>
</feature>
<dbReference type="InterPro" id="IPR016035">
    <property type="entry name" value="Acyl_Trfase/lysoPLipase"/>
</dbReference>
<feature type="compositionally biased region" description="Basic and acidic residues" evidence="9">
    <location>
        <begin position="1571"/>
        <end position="1583"/>
    </location>
</feature>